<organism evidence="1 2">
    <name type="scientific">Leptospira santarosai</name>
    <dbReference type="NCBI Taxonomy" id="28183"/>
    <lineage>
        <taxon>Bacteria</taxon>
        <taxon>Pseudomonadati</taxon>
        <taxon>Spirochaetota</taxon>
        <taxon>Spirochaetia</taxon>
        <taxon>Leptospirales</taxon>
        <taxon>Leptospiraceae</taxon>
        <taxon>Leptospira</taxon>
    </lineage>
</organism>
<dbReference type="AlphaFoldDB" id="A0AB73LVL6"/>
<comment type="caution">
    <text evidence="1">The sequence shown here is derived from an EMBL/GenBank/DDBJ whole genome shotgun (WGS) entry which is preliminary data.</text>
</comment>
<protein>
    <submittedName>
        <fullName evidence="1">Uncharacterized protein</fullName>
    </submittedName>
</protein>
<evidence type="ECO:0000313" key="1">
    <source>
        <dbReference type="EMBL" id="ONF89962.1"/>
    </source>
</evidence>
<dbReference type="EMBL" id="MTSU01000045">
    <property type="protein sequence ID" value="ONF89962.1"/>
    <property type="molecule type" value="Genomic_DNA"/>
</dbReference>
<proteinExistence type="predicted"/>
<sequence length="64" mass="7119">MAIEFFIEPVPVLGHAVKKSFELSKVDVDLFGKRCDPNSLSKEEPSPASIFSPIPSSNFYLKSF</sequence>
<name>A0AB73LVL6_9LEPT</name>
<reference evidence="1 2" key="1">
    <citation type="submission" date="2017-01" db="EMBL/GenBank/DDBJ databases">
        <title>Comparative genomic analysis of Brazilian Leptospira santarosai.</title>
        <authorList>
            <person name="Moreno L.Z."/>
            <person name="Miraglia F."/>
            <person name="Kremer F.S."/>
            <person name="Eslabao M.R."/>
            <person name="Lilenbaum W."/>
            <person name="Dellagostin O.A."/>
            <person name="Moreno A.M."/>
        </authorList>
    </citation>
    <scope>NUCLEOTIDE SEQUENCE [LARGE SCALE GENOMIC DNA]</scope>
    <source>
        <strain evidence="1 2">M52/8-19</strain>
    </source>
</reference>
<evidence type="ECO:0000313" key="2">
    <source>
        <dbReference type="Proteomes" id="UP000189337"/>
    </source>
</evidence>
<accession>A0AB73LVL6</accession>
<dbReference type="Proteomes" id="UP000189337">
    <property type="component" value="Unassembled WGS sequence"/>
</dbReference>
<gene>
    <name evidence="1" type="ORF">BWD14_20120</name>
</gene>